<dbReference type="InterPro" id="IPR023772">
    <property type="entry name" value="DNA-bd_HTH_TetR-type_CS"/>
</dbReference>
<gene>
    <name evidence="6" type="ordered locus">FraEuI1c_0403</name>
</gene>
<dbReference type="PANTHER" id="PTHR47506:SF1">
    <property type="entry name" value="HTH-TYPE TRANSCRIPTIONAL REGULATOR YJDC"/>
    <property type="match status" value="1"/>
</dbReference>
<keyword evidence="2 4" id="KW-0238">DNA-binding</keyword>
<dbReference type="Gene3D" id="1.10.10.60">
    <property type="entry name" value="Homeodomain-like"/>
    <property type="match status" value="1"/>
</dbReference>
<proteinExistence type="predicted"/>
<dbReference type="eggNOG" id="COG1309">
    <property type="taxonomic scope" value="Bacteria"/>
</dbReference>
<keyword evidence="3" id="KW-0804">Transcription</keyword>
<dbReference type="InterPro" id="IPR001647">
    <property type="entry name" value="HTH_TetR"/>
</dbReference>
<evidence type="ECO:0000256" key="4">
    <source>
        <dbReference type="PROSITE-ProRule" id="PRU00335"/>
    </source>
</evidence>
<dbReference type="Pfam" id="PF00440">
    <property type="entry name" value="TetR_N"/>
    <property type="match status" value="1"/>
</dbReference>
<evidence type="ECO:0000256" key="3">
    <source>
        <dbReference type="ARBA" id="ARBA00023163"/>
    </source>
</evidence>
<organism evidence="6 7">
    <name type="scientific">Pseudofrankia inefficax (strain DSM 45817 / CECT 9037 / DDB 130130 / EuI1c)</name>
    <name type="common">Frankia inefficax</name>
    <dbReference type="NCBI Taxonomy" id="298654"/>
    <lineage>
        <taxon>Bacteria</taxon>
        <taxon>Bacillati</taxon>
        <taxon>Actinomycetota</taxon>
        <taxon>Actinomycetes</taxon>
        <taxon>Frankiales</taxon>
        <taxon>Frankiaceae</taxon>
        <taxon>Pseudofrankia</taxon>
    </lineage>
</organism>
<protein>
    <submittedName>
        <fullName evidence="6">Regulatory protein TetR</fullName>
    </submittedName>
</protein>
<dbReference type="PANTHER" id="PTHR47506">
    <property type="entry name" value="TRANSCRIPTIONAL REGULATORY PROTEIN"/>
    <property type="match status" value="1"/>
</dbReference>
<dbReference type="Gene3D" id="1.10.357.10">
    <property type="entry name" value="Tetracycline Repressor, domain 2"/>
    <property type="match status" value="1"/>
</dbReference>
<evidence type="ECO:0000313" key="6">
    <source>
        <dbReference type="EMBL" id="ADP78489.1"/>
    </source>
</evidence>
<dbReference type="PROSITE" id="PS50977">
    <property type="entry name" value="HTH_TETR_2"/>
    <property type="match status" value="1"/>
</dbReference>
<reference evidence="6 7" key="1">
    <citation type="submission" date="2010-10" db="EMBL/GenBank/DDBJ databases">
        <title>Complete sequence of Frankia sp. EuI1c.</title>
        <authorList>
            <consortium name="US DOE Joint Genome Institute"/>
            <person name="Lucas S."/>
            <person name="Copeland A."/>
            <person name="Lapidus A."/>
            <person name="Cheng J.-F."/>
            <person name="Bruce D."/>
            <person name="Goodwin L."/>
            <person name="Pitluck S."/>
            <person name="Chertkov O."/>
            <person name="Detter J.C."/>
            <person name="Han C."/>
            <person name="Tapia R."/>
            <person name="Land M."/>
            <person name="Hauser L."/>
            <person name="Jeffries C."/>
            <person name="Kyrpides N."/>
            <person name="Ivanova N."/>
            <person name="Mikhailova N."/>
            <person name="Beauchemin N."/>
            <person name="Sen A."/>
            <person name="Sur S.A."/>
            <person name="Gtari M."/>
            <person name="Wall L."/>
            <person name="Tisa L."/>
            <person name="Woyke T."/>
        </authorList>
    </citation>
    <scope>NUCLEOTIDE SEQUENCE [LARGE SCALE GENOMIC DNA]</scope>
    <source>
        <strain evidence="7">DSM 45817 / CECT 9037 / EuI1c</strain>
    </source>
</reference>
<dbReference type="STRING" id="298654.FraEuI1c_0403"/>
<keyword evidence="1" id="KW-0805">Transcription regulation</keyword>
<evidence type="ECO:0000313" key="7">
    <source>
        <dbReference type="Proteomes" id="UP000002484"/>
    </source>
</evidence>
<dbReference type="SUPFAM" id="SSF48498">
    <property type="entry name" value="Tetracyclin repressor-like, C-terminal domain"/>
    <property type="match status" value="1"/>
</dbReference>
<evidence type="ECO:0000259" key="5">
    <source>
        <dbReference type="PROSITE" id="PS50977"/>
    </source>
</evidence>
<keyword evidence="7" id="KW-1185">Reference proteome</keyword>
<sequence length="200" mass="21726">MDRSRGGRPREFDRDAALERAVALFWERGYETTSIADLTAGMNIGPPSLYAAFGSKRALFDEVVEAYCQQYRAFMVLAFTEEPTFRRGLERLLREAAAAYTQPDRPPGCLVVSAAVNCASAEVAEALQGLRNSGVDQLERLAAAAVRAGELPPGLDARALAVFTGVVLQGMALRARDGADRRELESTAMIAFEAWPWPAA</sequence>
<dbReference type="RefSeq" id="WP_013421611.1">
    <property type="nucleotide sequence ID" value="NC_014666.1"/>
</dbReference>
<dbReference type="KEGG" id="fri:FraEuI1c_0403"/>
<dbReference type="HOGENOM" id="CLU_069356_28_0_11"/>
<dbReference type="AlphaFoldDB" id="E3J8P6"/>
<dbReference type="OrthoDB" id="9805134at2"/>
<evidence type="ECO:0000256" key="2">
    <source>
        <dbReference type="ARBA" id="ARBA00023125"/>
    </source>
</evidence>
<accession>E3J8P6</accession>
<feature type="DNA-binding region" description="H-T-H motif" evidence="4">
    <location>
        <begin position="34"/>
        <end position="53"/>
    </location>
</feature>
<dbReference type="PROSITE" id="PS01081">
    <property type="entry name" value="HTH_TETR_1"/>
    <property type="match status" value="1"/>
</dbReference>
<dbReference type="Proteomes" id="UP000002484">
    <property type="component" value="Chromosome"/>
</dbReference>
<dbReference type="SUPFAM" id="SSF46689">
    <property type="entry name" value="Homeodomain-like"/>
    <property type="match status" value="1"/>
</dbReference>
<dbReference type="Pfam" id="PF16925">
    <property type="entry name" value="TetR_C_13"/>
    <property type="match status" value="1"/>
</dbReference>
<dbReference type="InterPro" id="IPR036271">
    <property type="entry name" value="Tet_transcr_reg_TetR-rel_C_sf"/>
</dbReference>
<feature type="domain" description="HTH tetR-type" evidence="5">
    <location>
        <begin position="11"/>
        <end position="71"/>
    </location>
</feature>
<dbReference type="InterPro" id="IPR009057">
    <property type="entry name" value="Homeodomain-like_sf"/>
</dbReference>
<name>E3J8P6_PSEI1</name>
<dbReference type="GO" id="GO:0003677">
    <property type="term" value="F:DNA binding"/>
    <property type="evidence" value="ECO:0007669"/>
    <property type="project" value="UniProtKB-UniRule"/>
</dbReference>
<dbReference type="EMBL" id="CP002299">
    <property type="protein sequence ID" value="ADP78489.1"/>
    <property type="molecule type" value="Genomic_DNA"/>
</dbReference>
<evidence type="ECO:0000256" key="1">
    <source>
        <dbReference type="ARBA" id="ARBA00023015"/>
    </source>
</evidence>
<dbReference type="InterPro" id="IPR011075">
    <property type="entry name" value="TetR_C"/>
</dbReference>
<dbReference type="InParanoid" id="E3J8P6"/>